<dbReference type="EMBL" id="JARBHA010000001">
    <property type="protein sequence ID" value="KAJ9708599.1"/>
    <property type="molecule type" value="Genomic_DNA"/>
</dbReference>
<evidence type="ECO:0000313" key="2">
    <source>
        <dbReference type="Proteomes" id="UP001168098"/>
    </source>
</evidence>
<gene>
    <name evidence="1" type="ORF">PVL29_000569</name>
</gene>
<proteinExistence type="predicted"/>
<name>A0AA39ALY3_VITRO</name>
<dbReference type="PANTHER" id="PTHR33116:SF78">
    <property type="entry name" value="OS12G0587133 PROTEIN"/>
    <property type="match status" value="1"/>
</dbReference>
<dbReference type="AlphaFoldDB" id="A0AA39ALY3"/>
<evidence type="ECO:0008006" key="3">
    <source>
        <dbReference type="Google" id="ProtNLM"/>
    </source>
</evidence>
<accession>A0AA39ALY3</accession>
<sequence length="175" mass="20180">MEALGSLIAKADQRGFIRGFKIEGRGEIENQVSHLLFADGTLLFCEDDVEQLNFWKWIIMCFELVLEFKINLQKNEVIPIGETVDVNRASFLFGGRVGKLPTSYLGLSLGALNKHCGVWDSIEERFKRKLVVWKKHYLSKGGRLVLLKSTLSNFPIYFMSLFVILRKVRIRLERI</sequence>
<comment type="caution">
    <text evidence="1">The sequence shown here is derived from an EMBL/GenBank/DDBJ whole genome shotgun (WGS) entry which is preliminary data.</text>
</comment>
<reference evidence="1 2" key="1">
    <citation type="journal article" date="2023" name="BMC Biotechnol.">
        <title>Vitis rotundifolia cv Carlos genome sequencing.</title>
        <authorList>
            <person name="Huff M."/>
            <person name="Hulse-Kemp A."/>
            <person name="Scheffler B."/>
            <person name="Youngblood R."/>
            <person name="Simpson S."/>
            <person name="Babiker E."/>
            <person name="Staton M."/>
        </authorList>
    </citation>
    <scope>NUCLEOTIDE SEQUENCE [LARGE SCALE GENOMIC DNA]</scope>
    <source>
        <tissue evidence="1">Leaf</tissue>
    </source>
</reference>
<keyword evidence="2" id="KW-1185">Reference proteome</keyword>
<evidence type="ECO:0000313" key="1">
    <source>
        <dbReference type="EMBL" id="KAJ9708599.1"/>
    </source>
</evidence>
<organism evidence="1 2">
    <name type="scientific">Vitis rotundifolia</name>
    <name type="common">Muscadine grape</name>
    <dbReference type="NCBI Taxonomy" id="103349"/>
    <lineage>
        <taxon>Eukaryota</taxon>
        <taxon>Viridiplantae</taxon>
        <taxon>Streptophyta</taxon>
        <taxon>Embryophyta</taxon>
        <taxon>Tracheophyta</taxon>
        <taxon>Spermatophyta</taxon>
        <taxon>Magnoliopsida</taxon>
        <taxon>eudicotyledons</taxon>
        <taxon>Gunneridae</taxon>
        <taxon>Pentapetalae</taxon>
        <taxon>rosids</taxon>
        <taxon>Vitales</taxon>
        <taxon>Vitaceae</taxon>
        <taxon>Viteae</taxon>
        <taxon>Vitis</taxon>
    </lineage>
</organism>
<dbReference type="Proteomes" id="UP001168098">
    <property type="component" value="Unassembled WGS sequence"/>
</dbReference>
<protein>
    <recommendedName>
        <fullName evidence="3">Reverse transcriptase domain-containing protein</fullName>
    </recommendedName>
</protein>
<dbReference type="PANTHER" id="PTHR33116">
    <property type="entry name" value="REVERSE TRANSCRIPTASE ZINC-BINDING DOMAIN-CONTAINING PROTEIN-RELATED-RELATED"/>
    <property type="match status" value="1"/>
</dbReference>